<evidence type="ECO:0008006" key="3">
    <source>
        <dbReference type="Google" id="ProtNLM"/>
    </source>
</evidence>
<keyword evidence="2" id="KW-1185">Reference proteome</keyword>
<dbReference type="PANTHER" id="PTHR35175:SF2">
    <property type="entry name" value="DUF1289 DOMAIN-CONTAINING PROTEIN"/>
    <property type="match status" value="1"/>
</dbReference>
<protein>
    <recommendedName>
        <fullName evidence="3">DUF1289 domain-containing protein</fullName>
    </recommendedName>
</protein>
<comment type="caution">
    <text evidence="1">The sequence shown here is derived from an EMBL/GenBank/DDBJ whole genome shotgun (WGS) entry which is preliminary data.</text>
</comment>
<reference evidence="1 2" key="1">
    <citation type="submission" date="2020-08" db="EMBL/GenBank/DDBJ databases">
        <title>Genomic Encyclopedia of Type Strains, Phase IV (KMG-IV): sequencing the most valuable type-strain genomes for metagenomic binning, comparative biology and taxonomic classification.</title>
        <authorList>
            <person name="Goeker M."/>
        </authorList>
    </citation>
    <scope>NUCLEOTIDE SEQUENCE [LARGE SCALE GENOMIC DNA]</scope>
    <source>
        <strain evidence="1 2">DSM 101806</strain>
    </source>
</reference>
<gene>
    <name evidence="1" type="ORF">GGR46_000124</name>
</gene>
<dbReference type="EMBL" id="JACIEH010000001">
    <property type="protein sequence ID" value="MBB4096591.1"/>
    <property type="molecule type" value="Genomic_DNA"/>
</dbReference>
<proteinExistence type="predicted"/>
<dbReference type="InterPro" id="IPR010710">
    <property type="entry name" value="DUF1289"/>
</dbReference>
<sequence length="62" mass="6828">MIEYVPIIESPCVSICVMDEATGWCIGCGRTLDEIARWGETNQADRDAVTALLPARMEKLGQ</sequence>
<dbReference type="Pfam" id="PF06945">
    <property type="entry name" value="DUF1289"/>
    <property type="match status" value="1"/>
</dbReference>
<evidence type="ECO:0000313" key="1">
    <source>
        <dbReference type="EMBL" id="MBB4096591.1"/>
    </source>
</evidence>
<dbReference type="AlphaFoldDB" id="A0A7W6NVG4"/>
<organism evidence="1 2">
    <name type="scientific">Sphingomonas kyeonggiensis</name>
    <dbReference type="NCBI Taxonomy" id="1268553"/>
    <lineage>
        <taxon>Bacteria</taxon>
        <taxon>Pseudomonadati</taxon>
        <taxon>Pseudomonadota</taxon>
        <taxon>Alphaproteobacteria</taxon>
        <taxon>Sphingomonadales</taxon>
        <taxon>Sphingomonadaceae</taxon>
        <taxon>Sphingomonas</taxon>
    </lineage>
</organism>
<accession>A0A7W6NVG4</accession>
<dbReference type="RefSeq" id="WP_183993603.1">
    <property type="nucleotide sequence ID" value="NZ_JACIEH010000001.1"/>
</dbReference>
<evidence type="ECO:0000313" key="2">
    <source>
        <dbReference type="Proteomes" id="UP000557392"/>
    </source>
</evidence>
<name>A0A7W6NVG4_9SPHN</name>
<dbReference type="Proteomes" id="UP000557392">
    <property type="component" value="Unassembled WGS sequence"/>
</dbReference>
<dbReference type="PANTHER" id="PTHR35175">
    <property type="entry name" value="DUF1289 DOMAIN-CONTAINING PROTEIN"/>
    <property type="match status" value="1"/>
</dbReference>